<dbReference type="Proteomes" id="UP000593802">
    <property type="component" value="Chromosome"/>
</dbReference>
<evidence type="ECO:0000256" key="2">
    <source>
        <dbReference type="ARBA" id="ARBA00007118"/>
    </source>
</evidence>
<protein>
    <submittedName>
        <fullName evidence="7">Nitroreductase family protein</fullName>
    </submittedName>
</protein>
<name>A0A7I8DFW1_9BACL</name>
<keyword evidence="5" id="KW-0560">Oxidoreductase</keyword>
<accession>A0A7I8DFW1</accession>
<dbReference type="RefSeq" id="WP_200758849.1">
    <property type="nucleotide sequence ID" value="NZ_AP023366.1"/>
</dbReference>
<evidence type="ECO:0000313" key="7">
    <source>
        <dbReference type="EMBL" id="BCJ88202.1"/>
    </source>
</evidence>
<keyword evidence="3" id="KW-0285">Flavoprotein</keyword>
<dbReference type="InterPro" id="IPR029479">
    <property type="entry name" value="Nitroreductase"/>
</dbReference>
<comment type="similarity">
    <text evidence="2">Belongs to the nitroreductase family.</text>
</comment>
<dbReference type="PANTHER" id="PTHR43673:SF2">
    <property type="entry name" value="NITROREDUCTASE"/>
    <property type="match status" value="1"/>
</dbReference>
<keyword evidence="8" id="KW-1185">Reference proteome</keyword>
<organism evidence="7 8">
    <name type="scientific">Effusibacillus dendaii</name>
    <dbReference type="NCBI Taxonomy" id="2743772"/>
    <lineage>
        <taxon>Bacteria</taxon>
        <taxon>Bacillati</taxon>
        <taxon>Bacillota</taxon>
        <taxon>Bacilli</taxon>
        <taxon>Bacillales</taxon>
        <taxon>Alicyclobacillaceae</taxon>
        <taxon>Effusibacillus</taxon>
    </lineage>
</organism>
<dbReference type="GO" id="GO:0016491">
    <property type="term" value="F:oxidoreductase activity"/>
    <property type="evidence" value="ECO:0007669"/>
    <property type="project" value="UniProtKB-KW"/>
</dbReference>
<dbReference type="Pfam" id="PF00881">
    <property type="entry name" value="Nitroreductase"/>
    <property type="match status" value="1"/>
</dbReference>
<proteinExistence type="inferred from homology"/>
<evidence type="ECO:0000256" key="4">
    <source>
        <dbReference type="ARBA" id="ARBA00022643"/>
    </source>
</evidence>
<evidence type="ECO:0000256" key="5">
    <source>
        <dbReference type="ARBA" id="ARBA00023002"/>
    </source>
</evidence>
<gene>
    <name evidence="7" type="ORF">skT53_31870</name>
</gene>
<dbReference type="PANTHER" id="PTHR43673">
    <property type="entry name" value="NAD(P)H NITROREDUCTASE YDGI-RELATED"/>
    <property type="match status" value="1"/>
</dbReference>
<dbReference type="AlphaFoldDB" id="A0A7I8DFW1"/>
<dbReference type="Gene3D" id="3.40.109.10">
    <property type="entry name" value="NADH Oxidase"/>
    <property type="match status" value="1"/>
</dbReference>
<keyword evidence="4" id="KW-0288">FMN</keyword>
<evidence type="ECO:0000259" key="6">
    <source>
        <dbReference type="Pfam" id="PF00881"/>
    </source>
</evidence>
<evidence type="ECO:0000313" key="8">
    <source>
        <dbReference type="Proteomes" id="UP000593802"/>
    </source>
</evidence>
<reference evidence="7 8" key="1">
    <citation type="submission" date="2020-08" db="EMBL/GenBank/DDBJ databases">
        <title>Complete Genome Sequence of Effusibacillus dendaii Strain skT53, Isolated from Farmland soil.</title>
        <authorList>
            <person name="Konishi T."/>
            <person name="Kawasaki H."/>
        </authorList>
    </citation>
    <scope>NUCLEOTIDE SEQUENCE [LARGE SCALE GENOMIC DNA]</scope>
    <source>
        <strain evidence="8">skT53</strain>
    </source>
</reference>
<dbReference type="KEGG" id="eff:skT53_31870"/>
<evidence type="ECO:0000256" key="1">
    <source>
        <dbReference type="ARBA" id="ARBA00001917"/>
    </source>
</evidence>
<feature type="domain" description="Nitroreductase" evidence="6">
    <location>
        <begin position="62"/>
        <end position="151"/>
    </location>
</feature>
<evidence type="ECO:0000256" key="3">
    <source>
        <dbReference type="ARBA" id="ARBA00022630"/>
    </source>
</evidence>
<dbReference type="InterPro" id="IPR000415">
    <property type="entry name" value="Nitroreductase-like"/>
</dbReference>
<comment type="cofactor">
    <cofactor evidence="1">
        <name>FMN</name>
        <dbReference type="ChEBI" id="CHEBI:58210"/>
    </cofactor>
</comment>
<dbReference type="SUPFAM" id="SSF55469">
    <property type="entry name" value="FMN-dependent nitroreductase-like"/>
    <property type="match status" value="1"/>
</dbReference>
<sequence>MNIFEAVRNRREITSFEEKKISFDILEKLLDVAYLSPAGNNLPSREFLLITGRDALDHLSKTTPYVSWLTGAQAAIVVTGLPEVSKYWIQDASIACGYIWLAAVELGLGAAFGAVHHTQDAEESERRETFVRSALSIPDDRRILAILGFGYSKQNPVPKQMYPRETVVFYDKFGKTNP</sequence>
<dbReference type="EMBL" id="AP023366">
    <property type="protein sequence ID" value="BCJ88202.1"/>
    <property type="molecule type" value="Genomic_DNA"/>
</dbReference>